<evidence type="ECO:0000313" key="3">
    <source>
        <dbReference type="Proteomes" id="UP000186878"/>
    </source>
</evidence>
<protein>
    <submittedName>
        <fullName evidence="2">Aminoglycoside phosphotransferase</fullName>
    </submittedName>
</protein>
<keyword evidence="3" id="KW-1185">Reference proteome</keyword>
<dbReference type="InterPro" id="IPR002575">
    <property type="entry name" value="Aminoglycoside_PTrfase"/>
</dbReference>
<dbReference type="OrthoDB" id="9809275at2"/>
<evidence type="ECO:0000259" key="1">
    <source>
        <dbReference type="Pfam" id="PF01636"/>
    </source>
</evidence>
<evidence type="ECO:0000313" key="2">
    <source>
        <dbReference type="EMBL" id="OLO03535.1"/>
    </source>
</evidence>
<dbReference type="InterPro" id="IPR011009">
    <property type="entry name" value="Kinase-like_dom_sf"/>
</dbReference>
<dbReference type="Pfam" id="PF01636">
    <property type="entry name" value="APH"/>
    <property type="match status" value="1"/>
</dbReference>
<reference evidence="2 3" key="1">
    <citation type="submission" date="2016-12" db="EMBL/GenBank/DDBJ databases">
        <title>Draft genome sequences of strains Salinicola socius SMB35, Salinicola sp. MH3R3-1 and Chromohalobacter sp. SMB17 from the Verkhnekamsk potash mining region of Russia.</title>
        <authorList>
            <person name="Mavrodi D.V."/>
            <person name="Olsson B.E."/>
            <person name="Korsakova E.S."/>
            <person name="Pyankova A."/>
            <person name="Mavrodi O.V."/>
            <person name="Plotnikova E.G."/>
        </authorList>
    </citation>
    <scope>NUCLEOTIDE SEQUENCE [LARGE SCALE GENOMIC DNA]</scope>
    <source>
        <strain evidence="2 3">SMB35</strain>
    </source>
</reference>
<organism evidence="2 3">
    <name type="scientific">Salinicola socius</name>
    <dbReference type="NCBI Taxonomy" id="404433"/>
    <lineage>
        <taxon>Bacteria</taxon>
        <taxon>Pseudomonadati</taxon>
        <taxon>Pseudomonadota</taxon>
        <taxon>Gammaproteobacteria</taxon>
        <taxon>Oceanospirillales</taxon>
        <taxon>Halomonadaceae</taxon>
        <taxon>Salinicola</taxon>
    </lineage>
</organism>
<dbReference type="GO" id="GO:0016740">
    <property type="term" value="F:transferase activity"/>
    <property type="evidence" value="ECO:0007669"/>
    <property type="project" value="UniProtKB-KW"/>
</dbReference>
<dbReference type="Gene3D" id="3.30.200.20">
    <property type="entry name" value="Phosphorylase Kinase, domain 1"/>
    <property type="match status" value="1"/>
</dbReference>
<name>A0A1Q8SQ25_9GAMM</name>
<gene>
    <name evidence="2" type="ORF">BTW07_14105</name>
</gene>
<dbReference type="RefSeq" id="WP_075570880.1">
    <property type="nucleotide sequence ID" value="NZ_MSDO01000021.1"/>
</dbReference>
<comment type="caution">
    <text evidence="2">The sequence shown here is derived from an EMBL/GenBank/DDBJ whole genome shotgun (WGS) entry which is preliminary data.</text>
</comment>
<keyword evidence="2" id="KW-0808">Transferase</keyword>
<dbReference type="Gene3D" id="3.90.1200.10">
    <property type="match status" value="1"/>
</dbReference>
<dbReference type="STRING" id="404433.BTW07_14105"/>
<sequence length="343" mass="39107">MTLRLDALRHWIATRHHLSPEACRWEAVAGDASLRGYCRVTFPDFTSRIVMDAPPTLEDSQPFVVIGREWQAAGLPVPMIHAVDLEQGFIELDDLGNDSLHHHFGTDAEARSGTTQALDLLDEIEKRAPIASLPRYEPDFLDEEMDRFPDWGLTRWLGIETPPQWPEVKRHLLGHIAALPTVAVHRDFDAMNLMIHQDRLWIIDFQGALAGPLGYDLISLLRGRYHRWSRQEMDLWIEGFRQRCLTAGRLSPDIDGETFRAGVEAIGAQRQLKILGQFCRLCLRDGKPSYLEWLPHFYAHLDEGLEALPALGDFHRWLRESYRPAMEARLAEHRATSGAGGRS</sequence>
<dbReference type="AlphaFoldDB" id="A0A1Q8SQ25"/>
<accession>A0A1Q8SQ25</accession>
<proteinExistence type="predicted"/>
<feature type="domain" description="Aminoglycoside phosphotransferase" evidence="1">
    <location>
        <begin position="26"/>
        <end position="242"/>
    </location>
</feature>
<dbReference type="EMBL" id="MSDO01000021">
    <property type="protein sequence ID" value="OLO03535.1"/>
    <property type="molecule type" value="Genomic_DNA"/>
</dbReference>
<dbReference type="Proteomes" id="UP000186878">
    <property type="component" value="Unassembled WGS sequence"/>
</dbReference>
<dbReference type="SUPFAM" id="SSF56112">
    <property type="entry name" value="Protein kinase-like (PK-like)"/>
    <property type="match status" value="1"/>
</dbReference>